<evidence type="ECO:0000313" key="8">
    <source>
        <dbReference type="EMBL" id="KAG0144930.1"/>
    </source>
</evidence>
<feature type="transmembrane region" description="Helical" evidence="6">
    <location>
        <begin position="719"/>
        <end position="737"/>
    </location>
</feature>
<evidence type="ECO:0000256" key="4">
    <source>
        <dbReference type="ARBA" id="ARBA00022840"/>
    </source>
</evidence>
<dbReference type="SUPFAM" id="SSF56112">
    <property type="entry name" value="Protein kinase-like (PK-like)"/>
    <property type="match status" value="1"/>
</dbReference>
<dbReference type="Proteomes" id="UP000886653">
    <property type="component" value="Unassembled WGS sequence"/>
</dbReference>
<dbReference type="Pfam" id="PF07714">
    <property type="entry name" value="PK_Tyr_Ser-Thr"/>
    <property type="match status" value="1"/>
</dbReference>
<feature type="region of interest" description="Disordered" evidence="5">
    <location>
        <begin position="95"/>
        <end position="168"/>
    </location>
</feature>
<feature type="compositionally biased region" description="Acidic residues" evidence="5">
    <location>
        <begin position="349"/>
        <end position="379"/>
    </location>
</feature>
<evidence type="ECO:0000256" key="1">
    <source>
        <dbReference type="ARBA" id="ARBA00022679"/>
    </source>
</evidence>
<evidence type="ECO:0000256" key="3">
    <source>
        <dbReference type="ARBA" id="ARBA00022777"/>
    </source>
</evidence>
<feature type="compositionally biased region" description="Polar residues" evidence="5">
    <location>
        <begin position="310"/>
        <end position="339"/>
    </location>
</feature>
<feature type="compositionally biased region" description="Low complexity" evidence="5">
    <location>
        <begin position="215"/>
        <end position="231"/>
    </location>
</feature>
<dbReference type="AlphaFoldDB" id="A0A9P6NDU9"/>
<evidence type="ECO:0000256" key="2">
    <source>
        <dbReference type="ARBA" id="ARBA00022741"/>
    </source>
</evidence>
<feature type="compositionally biased region" description="Basic residues" evidence="5">
    <location>
        <begin position="1"/>
        <end position="10"/>
    </location>
</feature>
<dbReference type="EMBL" id="MU167286">
    <property type="protein sequence ID" value="KAG0144930.1"/>
    <property type="molecule type" value="Genomic_DNA"/>
</dbReference>
<keyword evidence="2" id="KW-0547">Nucleotide-binding</keyword>
<dbReference type="InterPro" id="IPR000719">
    <property type="entry name" value="Prot_kinase_dom"/>
</dbReference>
<feature type="compositionally biased region" description="Acidic residues" evidence="5">
    <location>
        <begin position="479"/>
        <end position="507"/>
    </location>
</feature>
<keyword evidence="6" id="KW-0472">Membrane</keyword>
<name>A0A9P6NDU9_9BASI</name>
<accession>A0A9P6NDU9</accession>
<evidence type="ECO:0000313" key="9">
    <source>
        <dbReference type="Proteomes" id="UP000886653"/>
    </source>
</evidence>
<feature type="compositionally biased region" description="Polar residues" evidence="5">
    <location>
        <begin position="232"/>
        <end position="244"/>
    </location>
</feature>
<feature type="compositionally biased region" description="Acidic residues" evidence="5">
    <location>
        <begin position="267"/>
        <end position="277"/>
    </location>
</feature>
<dbReference type="PANTHER" id="PTHR44329">
    <property type="entry name" value="SERINE/THREONINE-PROTEIN KINASE TNNI3K-RELATED"/>
    <property type="match status" value="1"/>
</dbReference>
<keyword evidence="6" id="KW-1133">Transmembrane helix</keyword>
<feature type="region of interest" description="Disordered" evidence="5">
    <location>
        <begin position="1"/>
        <end position="66"/>
    </location>
</feature>
<keyword evidence="3" id="KW-0418">Kinase</keyword>
<keyword evidence="9" id="KW-1185">Reference proteome</keyword>
<feature type="compositionally biased region" description="Acidic residues" evidence="5">
    <location>
        <begin position="388"/>
        <end position="414"/>
    </location>
</feature>
<feature type="compositionally biased region" description="Low complexity" evidence="5">
    <location>
        <begin position="51"/>
        <end position="60"/>
    </location>
</feature>
<feature type="compositionally biased region" description="Polar residues" evidence="5">
    <location>
        <begin position="257"/>
        <end position="266"/>
    </location>
</feature>
<evidence type="ECO:0000256" key="5">
    <source>
        <dbReference type="SAM" id="MobiDB-lite"/>
    </source>
</evidence>
<dbReference type="OrthoDB" id="4062651at2759"/>
<evidence type="ECO:0000259" key="7">
    <source>
        <dbReference type="PROSITE" id="PS50011"/>
    </source>
</evidence>
<dbReference type="InterPro" id="IPR051681">
    <property type="entry name" value="Ser/Thr_Kinases-Pseudokinases"/>
</dbReference>
<dbReference type="InterPro" id="IPR011009">
    <property type="entry name" value="Kinase-like_dom_sf"/>
</dbReference>
<dbReference type="SMART" id="SM00220">
    <property type="entry name" value="S_TKc"/>
    <property type="match status" value="1"/>
</dbReference>
<keyword evidence="6" id="KW-0812">Transmembrane</keyword>
<dbReference type="PROSITE" id="PS00108">
    <property type="entry name" value="PROTEIN_KINASE_ST"/>
    <property type="match status" value="1"/>
</dbReference>
<protein>
    <recommendedName>
        <fullName evidence="7">Protein kinase domain-containing protein</fullName>
    </recommendedName>
</protein>
<feature type="region of interest" description="Disordered" evidence="5">
    <location>
        <begin position="461"/>
        <end position="528"/>
    </location>
</feature>
<gene>
    <name evidence="8" type="ORF">CROQUDRAFT_108191</name>
</gene>
<feature type="compositionally biased region" description="Polar residues" evidence="5">
    <location>
        <begin position="463"/>
        <end position="476"/>
    </location>
</feature>
<comment type="caution">
    <text evidence="8">The sequence shown here is derived from an EMBL/GenBank/DDBJ whole genome shotgun (WGS) entry which is preliminary data.</text>
</comment>
<proteinExistence type="predicted"/>
<keyword evidence="1" id="KW-0808">Transferase</keyword>
<dbReference type="PANTHER" id="PTHR44329:SF288">
    <property type="entry name" value="MITOGEN-ACTIVATED PROTEIN KINASE KINASE KINASE 20"/>
    <property type="match status" value="1"/>
</dbReference>
<feature type="compositionally biased region" description="Polar residues" evidence="5">
    <location>
        <begin position="508"/>
        <end position="522"/>
    </location>
</feature>
<keyword evidence="4" id="KW-0067">ATP-binding</keyword>
<dbReference type="GO" id="GO:0005524">
    <property type="term" value="F:ATP binding"/>
    <property type="evidence" value="ECO:0007669"/>
    <property type="project" value="UniProtKB-KW"/>
</dbReference>
<sequence length="794" mass="91248">MTISSRKRLRTQNQSISKKSFHQSSSDSQSESRSNSISTLTTRRRTRLTHRLPTTTTNNSLSRVLSPLPHQHNSLQRKFDSVPIRLNQLCQPLTRTLSNQRLQDTRPSRKRKRGSPNENHLQLTTSSPQSISLTKVNHRIRGTQHRSRSSSRPTSSSTEDGRTDQYYLQKATKTQLGRLKRDDLLRLGQLISPQIEIESPTKDFLINLIIQSRATTTTTSSSSTPAGISSSEQPVRRQSNRTTLPSPPYTRRHKSLPNRTSSNLQETSDEDEVGETEEIQRRKRKVTFDNSNGMKRVSTPVAHRTRLHSAGNSNNHTNNEVKGSSGRLTRSQSKLQLESQLKDRKGDESADDEGSESDDEGEEEEEEEEEEDEIEEVEAETSGTVGVDFDDEEEEEEEEEEAEESMSEDEDDSVDLTRATSKALLRLKRVNLIKLCEQREIEVEGTKKELVQNLLLWRDTNENDGFSQSSEINHTSSENENEEEEVEEEEEEGKEEEEEDEEEEEEITTTTIQELQSNNSQINERKEDSRPLLLQSNHLNHTEQAIIQTPGKKDELGELLDLESLNLQDKEIQFDQLKKLEMIGSGGFKDVYRGLYKKVQVAIADIRGHLTEMDIKELKILRDLRHENIVRFIGVSVPDSINNKKVPIMIITEICTNGDLFDYIRSTPSPGLIKILSIFKDICRGLDYLHSRQPVIIHRDLKSSNVLITSKGVAKLNDFVYIYIYIYIAHHFNLCFLSDRISMMFYLFCLFACHFDDFSNIMNTNTVCFHLYRTVIDCVCVCVIMFYFYFLFLY</sequence>
<dbReference type="InterPro" id="IPR001245">
    <property type="entry name" value="Ser-Thr/Tyr_kinase_cat_dom"/>
</dbReference>
<evidence type="ECO:0000256" key="6">
    <source>
        <dbReference type="SAM" id="Phobius"/>
    </source>
</evidence>
<feature type="domain" description="Protein kinase" evidence="7">
    <location>
        <begin position="577"/>
        <end position="794"/>
    </location>
</feature>
<feature type="region of interest" description="Disordered" evidence="5">
    <location>
        <begin position="215"/>
        <end position="417"/>
    </location>
</feature>
<feature type="transmembrane region" description="Helical" evidence="6">
    <location>
        <begin position="774"/>
        <end position="793"/>
    </location>
</feature>
<dbReference type="GO" id="GO:0004674">
    <property type="term" value="F:protein serine/threonine kinase activity"/>
    <property type="evidence" value="ECO:0007669"/>
    <property type="project" value="TreeGrafter"/>
</dbReference>
<reference evidence="8" key="1">
    <citation type="submission" date="2013-11" db="EMBL/GenBank/DDBJ databases">
        <title>Genome sequence of the fusiform rust pathogen reveals effectors for host alternation and coevolution with pine.</title>
        <authorList>
            <consortium name="DOE Joint Genome Institute"/>
            <person name="Smith K."/>
            <person name="Pendleton A."/>
            <person name="Kubisiak T."/>
            <person name="Anderson C."/>
            <person name="Salamov A."/>
            <person name="Aerts A."/>
            <person name="Riley R."/>
            <person name="Clum A."/>
            <person name="Lindquist E."/>
            <person name="Ence D."/>
            <person name="Campbell M."/>
            <person name="Kronenberg Z."/>
            <person name="Feau N."/>
            <person name="Dhillon B."/>
            <person name="Hamelin R."/>
            <person name="Burleigh J."/>
            <person name="Smith J."/>
            <person name="Yandell M."/>
            <person name="Nelson C."/>
            <person name="Grigoriev I."/>
            <person name="Davis J."/>
        </authorList>
    </citation>
    <scope>NUCLEOTIDE SEQUENCE</scope>
    <source>
        <strain evidence="8">G11</strain>
    </source>
</reference>
<dbReference type="InterPro" id="IPR008271">
    <property type="entry name" value="Ser/Thr_kinase_AS"/>
</dbReference>
<dbReference type="PROSITE" id="PS50011">
    <property type="entry name" value="PROTEIN_KINASE_DOM"/>
    <property type="match status" value="1"/>
</dbReference>
<dbReference type="Gene3D" id="1.10.510.10">
    <property type="entry name" value="Transferase(Phosphotransferase) domain 1"/>
    <property type="match status" value="1"/>
</dbReference>
<feature type="compositionally biased region" description="Low complexity" evidence="5">
    <location>
        <begin position="15"/>
        <end position="41"/>
    </location>
</feature>
<feature type="compositionally biased region" description="Polar residues" evidence="5">
    <location>
        <begin position="116"/>
        <end position="135"/>
    </location>
</feature>
<organism evidence="8 9">
    <name type="scientific">Cronartium quercuum f. sp. fusiforme G11</name>
    <dbReference type="NCBI Taxonomy" id="708437"/>
    <lineage>
        <taxon>Eukaryota</taxon>
        <taxon>Fungi</taxon>
        <taxon>Dikarya</taxon>
        <taxon>Basidiomycota</taxon>
        <taxon>Pucciniomycotina</taxon>
        <taxon>Pucciniomycetes</taxon>
        <taxon>Pucciniales</taxon>
        <taxon>Coleosporiaceae</taxon>
        <taxon>Cronartium</taxon>
    </lineage>
</organism>
<feature type="compositionally biased region" description="Basic residues" evidence="5">
    <location>
        <begin position="136"/>
        <end position="149"/>
    </location>
</feature>